<keyword evidence="2" id="KW-0963">Cytoplasm</keyword>
<protein>
    <recommendedName>
        <fullName evidence="7">Tubulin-tyrosine ligase</fullName>
    </recommendedName>
</protein>
<dbReference type="GO" id="GO:0015630">
    <property type="term" value="C:microtubule cytoskeleton"/>
    <property type="evidence" value="ECO:0007669"/>
    <property type="project" value="TreeGrafter"/>
</dbReference>
<accession>A0A024UHR8</accession>
<evidence type="ECO:0000256" key="3">
    <source>
        <dbReference type="ARBA" id="ARBA00022598"/>
    </source>
</evidence>
<dbReference type="GO" id="GO:0005737">
    <property type="term" value="C:cytoplasm"/>
    <property type="evidence" value="ECO:0007669"/>
    <property type="project" value="UniProtKB-SubCell"/>
</dbReference>
<dbReference type="InterPro" id="IPR051437">
    <property type="entry name" value="TTLL_monoglycylase"/>
</dbReference>
<dbReference type="VEuPathDB" id="FungiDB:H310_03443"/>
<dbReference type="AlphaFoldDB" id="A0A024UHR8"/>
<dbReference type="OrthoDB" id="202825at2759"/>
<dbReference type="PANTHER" id="PTHR45870:SF2">
    <property type="entry name" value="TUBULIN MONOGLYCYLASE TTLL3"/>
    <property type="match status" value="1"/>
</dbReference>
<dbReference type="PROSITE" id="PS51221">
    <property type="entry name" value="TTL"/>
    <property type="match status" value="1"/>
</dbReference>
<dbReference type="SUPFAM" id="SSF56059">
    <property type="entry name" value="Glutathione synthetase ATP-binding domain-like"/>
    <property type="match status" value="1"/>
</dbReference>
<evidence type="ECO:0000313" key="6">
    <source>
        <dbReference type="EMBL" id="ETW05755.1"/>
    </source>
</evidence>
<dbReference type="Pfam" id="PF03133">
    <property type="entry name" value="TTL"/>
    <property type="match status" value="1"/>
</dbReference>
<keyword evidence="3" id="KW-0436">Ligase</keyword>
<organism evidence="6">
    <name type="scientific">Aphanomyces invadans</name>
    <dbReference type="NCBI Taxonomy" id="157072"/>
    <lineage>
        <taxon>Eukaryota</taxon>
        <taxon>Sar</taxon>
        <taxon>Stramenopiles</taxon>
        <taxon>Oomycota</taxon>
        <taxon>Saprolegniomycetes</taxon>
        <taxon>Saprolegniales</taxon>
        <taxon>Verrucalvaceae</taxon>
        <taxon>Aphanomyces</taxon>
    </lineage>
</organism>
<dbReference type="eggNOG" id="KOG2157">
    <property type="taxonomic scope" value="Eukaryota"/>
</dbReference>
<dbReference type="EMBL" id="KI913956">
    <property type="protein sequence ID" value="ETW05755.1"/>
    <property type="molecule type" value="Genomic_DNA"/>
</dbReference>
<dbReference type="Gene3D" id="3.30.470.20">
    <property type="entry name" value="ATP-grasp fold, B domain"/>
    <property type="match status" value="1"/>
</dbReference>
<evidence type="ECO:0000256" key="2">
    <source>
        <dbReference type="ARBA" id="ARBA00022490"/>
    </source>
</evidence>
<comment type="subcellular location">
    <subcellularLocation>
        <location evidence="1">Cytoplasm</location>
    </subcellularLocation>
</comment>
<sequence length="459" mass="51931">MSLAPGYAVDGKFPDVIEALREAGWVACPHHTYPNCMLRFTNYAKIQWSYVKPHQVINHLQHAILLSKKNELLQHLESRQGVSGLLPRSTTSLDAWFAMFLYAQALLVLKNPSTFAAYLPAARCIAHEIQRLNAPSRREHSLLFMDKTFLSTHEDIVATLVSATRTTISSSSIGCCAPPSDDDDALLLYLEACDPQFHFVSTRNLWIVKPAGLSQGRDIQIISSRIEMEAYMQAANKRQVVVQQYVERPLLIFDRKFDIRQWIVITNTAPLTIYWHRQCYLRFSSKPYSLAHDDDLNDTFVHLCNHSLQKTNPNDQHPDIPQHMWSVDRFLVHLSQVGRRDSWDDTTLPAMQRAAIEAVLSIHSKLKRVGNGFEWLGLDFLLDERMHPWLLEVNVSPDVSHSTSTTAAMVPQATRDLLKLVLPQTPMPGGSPPSATAASNRANDENVWVLLYCSTDPVT</sequence>
<evidence type="ECO:0000256" key="5">
    <source>
        <dbReference type="ARBA" id="ARBA00022840"/>
    </source>
</evidence>
<reference evidence="6" key="1">
    <citation type="submission" date="2013-12" db="EMBL/GenBank/DDBJ databases">
        <title>The Genome Sequence of Aphanomyces invadans NJM9701.</title>
        <authorList>
            <consortium name="The Broad Institute Genomics Platform"/>
            <person name="Russ C."/>
            <person name="Tyler B."/>
            <person name="van West P."/>
            <person name="Dieguez-Uribeondo J."/>
            <person name="Young S.K."/>
            <person name="Zeng Q."/>
            <person name="Gargeya S."/>
            <person name="Fitzgerald M."/>
            <person name="Abouelleil A."/>
            <person name="Alvarado L."/>
            <person name="Chapman S.B."/>
            <person name="Gainer-Dewar J."/>
            <person name="Goldberg J."/>
            <person name="Griggs A."/>
            <person name="Gujja S."/>
            <person name="Hansen M."/>
            <person name="Howarth C."/>
            <person name="Imamovic A."/>
            <person name="Ireland A."/>
            <person name="Larimer J."/>
            <person name="McCowan C."/>
            <person name="Murphy C."/>
            <person name="Pearson M."/>
            <person name="Poon T.W."/>
            <person name="Priest M."/>
            <person name="Roberts A."/>
            <person name="Saif S."/>
            <person name="Shea T."/>
            <person name="Sykes S."/>
            <person name="Wortman J."/>
            <person name="Nusbaum C."/>
            <person name="Birren B."/>
        </authorList>
    </citation>
    <scope>NUCLEOTIDE SEQUENCE [LARGE SCALE GENOMIC DNA]</scope>
    <source>
        <strain evidence="6">NJM9701</strain>
    </source>
</reference>
<evidence type="ECO:0000256" key="1">
    <source>
        <dbReference type="ARBA" id="ARBA00004496"/>
    </source>
</evidence>
<dbReference type="GO" id="GO:0070736">
    <property type="term" value="F:protein-glycine ligase activity, initiating"/>
    <property type="evidence" value="ECO:0007669"/>
    <property type="project" value="TreeGrafter"/>
</dbReference>
<name>A0A024UHR8_9STRA</name>
<keyword evidence="4" id="KW-0547">Nucleotide-binding</keyword>
<keyword evidence="5" id="KW-0067">ATP-binding</keyword>
<proteinExistence type="predicted"/>
<evidence type="ECO:0000256" key="4">
    <source>
        <dbReference type="ARBA" id="ARBA00022741"/>
    </source>
</evidence>
<evidence type="ECO:0008006" key="7">
    <source>
        <dbReference type="Google" id="ProtNLM"/>
    </source>
</evidence>
<dbReference type="STRING" id="157072.A0A024UHR8"/>
<gene>
    <name evidence="6" type="ORF">H310_03443</name>
</gene>
<dbReference type="InterPro" id="IPR004344">
    <property type="entry name" value="TTL/TTLL_fam"/>
</dbReference>
<dbReference type="PANTHER" id="PTHR45870">
    <property type="entry name" value="TUBULIN MONOGLYCYLASE TTLL3"/>
    <property type="match status" value="1"/>
</dbReference>
<dbReference type="GeneID" id="20080493"/>
<dbReference type="RefSeq" id="XP_008865532.1">
    <property type="nucleotide sequence ID" value="XM_008867310.1"/>
</dbReference>
<dbReference type="GO" id="GO:0005524">
    <property type="term" value="F:ATP binding"/>
    <property type="evidence" value="ECO:0007669"/>
    <property type="project" value="UniProtKB-KW"/>
</dbReference>